<name>K0SBZ6_THAOC</name>
<accession>K0SBZ6</accession>
<evidence type="ECO:0000313" key="3">
    <source>
        <dbReference type="Proteomes" id="UP000266841"/>
    </source>
</evidence>
<dbReference type="AlphaFoldDB" id="K0SBZ6"/>
<feature type="region of interest" description="Disordered" evidence="1">
    <location>
        <begin position="48"/>
        <end position="76"/>
    </location>
</feature>
<dbReference type="EMBL" id="AGNL01018574">
    <property type="protein sequence ID" value="EJK62870.1"/>
    <property type="molecule type" value="Genomic_DNA"/>
</dbReference>
<dbReference type="Proteomes" id="UP000266841">
    <property type="component" value="Unassembled WGS sequence"/>
</dbReference>
<proteinExistence type="predicted"/>
<protein>
    <submittedName>
        <fullName evidence="2">Uncharacterized protein</fullName>
    </submittedName>
</protein>
<feature type="non-terminal residue" evidence="2">
    <location>
        <position position="390"/>
    </location>
</feature>
<comment type="caution">
    <text evidence="2">The sequence shown here is derived from an EMBL/GenBank/DDBJ whole genome shotgun (WGS) entry which is preliminary data.</text>
</comment>
<reference evidence="2 3" key="1">
    <citation type="journal article" date="2012" name="Genome Biol.">
        <title>Genome and low-iron response of an oceanic diatom adapted to chronic iron limitation.</title>
        <authorList>
            <person name="Lommer M."/>
            <person name="Specht M."/>
            <person name="Roy A.S."/>
            <person name="Kraemer L."/>
            <person name="Andreson R."/>
            <person name="Gutowska M.A."/>
            <person name="Wolf J."/>
            <person name="Bergner S.V."/>
            <person name="Schilhabel M.B."/>
            <person name="Klostermeier U.C."/>
            <person name="Beiko R.G."/>
            <person name="Rosenstiel P."/>
            <person name="Hippler M."/>
            <person name="Laroche J."/>
        </authorList>
    </citation>
    <scope>NUCLEOTIDE SEQUENCE [LARGE SCALE GENOMIC DNA]</scope>
    <source>
        <strain evidence="2 3">CCMP1005</strain>
    </source>
</reference>
<gene>
    <name evidence="2" type="ORF">THAOC_16501</name>
</gene>
<feature type="region of interest" description="Disordered" evidence="1">
    <location>
        <begin position="1"/>
        <end position="34"/>
    </location>
</feature>
<organism evidence="2 3">
    <name type="scientific">Thalassiosira oceanica</name>
    <name type="common">Marine diatom</name>
    <dbReference type="NCBI Taxonomy" id="159749"/>
    <lineage>
        <taxon>Eukaryota</taxon>
        <taxon>Sar</taxon>
        <taxon>Stramenopiles</taxon>
        <taxon>Ochrophyta</taxon>
        <taxon>Bacillariophyta</taxon>
        <taxon>Coscinodiscophyceae</taxon>
        <taxon>Thalassiosirophycidae</taxon>
        <taxon>Thalassiosirales</taxon>
        <taxon>Thalassiosiraceae</taxon>
        <taxon>Thalassiosira</taxon>
    </lineage>
</organism>
<evidence type="ECO:0000256" key="1">
    <source>
        <dbReference type="SAM" id="MobiDB-lite"/>
    </source>
</evidence>
<sequence>MEDGARGRTASLNSSWDRDDRNSSLSRVDVSDDDCDCCDMTYWLRPMPIPPDPKLRGEPSTDASLAGGSPGNMETLAGRAAPWRRDPGESAPGPPRIDDKAIASCCKKAIGEVTSSPSTAGHKVVRHTLGTAGTAGQTALRSFPIEIAVSGAEIDTRETCHHRRALACLVKKNRSIFYEELAGVFTAVLLDIGQGELGYTGATALIKNRPFIKLPLPIAGTDTASLHTTGFLPIMVSAVPAFVNDLEGDGYDAFHPAAPAVIAYTSATRWFDETLDPAVVDGLECGTAQWPPSGAQAGEAHRVLALLSTITSALGLPDVARGDANARGRRLCLRLLARIGTDRHEQFGPRVHYASKACSLLVNRCKAFLAGEELFEVPSMPKMLVTPFSA</sequence>
<evidence type="ECO:0000313" key="2">
    <source>
        <dbReference type="EMBL" id="EJK62870.1"/>
    </source>
</evidence>
<keyword evidence="3" id="KW-1185">Reference proteome</keyword>